<dbReference type="InterPro" id="IPR047202">
    <property type="entry name" value="Lipocalin_Blc-like_dom"/>
</dbReference>
<accession>A0A6C0FAT7</accession>
<dbReference type="SUPFAM" id="SSF50814">
    <property type="entry name" value="Lipocalins"/>
    <property type="match status" value="1"/>
</dbReference>
<reference evidence="2" key="1">
    <citation type="journal article" date="2020" name="Nature">
        <title>Giant virus diversity and host interactions through global metagenomics.</title>
        <authorList>
            <person name="Schulz F."/>
            <person name="Roux S."/>
            <person name="Paez-Espino D."/>
            <person name="Jungbluth S."/>
            <person name="Walsh D.A."/>
            <person name="Denef V.J."/>
            <person name="McMahon K.D."/>
            <person name="Konstantinidis K.T."/>
            <person name="Eloe-Fadrosh E.A."/>
            <person name="Kyrpides N.C."/>
            <person name="Woyke T."/>
        </authorList>
    </citation>
    <scope>NUCLEOTIDE SEQUENCE</scope>
    <source>
        <strain evidence="2">GVMAG-S-ERX556106-38</strain>
    </source>
</reference>
<dbReference type="InterPro" id="IPR012674">
    <property type="entry name" value="Calycin"/>
</dbReference>
<dbReference type="EMBL" id="MN738834">
    <property type="protein sequence ID" value="QHT38788.1"/>
    <property type="molecule type" value="Genomic_DNA"/>
</dbReference>
<dbReference type="PANTHER" id="PTHR37437">
    <property type="entry name" value="LIPOCALIN-RELATED PROTEIN-RELATED"/>
    <property type="match status" value="1"/>
</dbReference>
<dbReference type="CDD" id="cd19438">
    <property type="entry name" value="lipocalin_Blc-like"/>
    <property type="match status" value="1"/>
</dbReference>
<protein>
    <recommendedName>
        <fullName evidence="1">Lipocalin/cytosolic fatty-acid binding domain-containing protein</fullName>
    </recommendedName>
</protein>
<feature type="domain" description="Lipocalin/cytosolic fatty-acid binding" evidence="1">
    <location>
        <begin position="13"/>
        <end position="152"/>
    </location>
</feature>
<dbReference type="Pfam" id="PF08212">
    <property type="entry name" value="Lipocalin_2"/>
    <property type="match status" value="1"/>
</dbReference>
<name>A0A6C0FAT7_9ZZZZ</name>
<organism evidence="2">
    <name type="scientific">viral metagenome</name>
    <dbReference type="NCBI Taxonomy" id="1070528"/>
    <lineage>
        <taxon>unclassified sequences</taxon>
        <taxon>metagenomes</taxon>
        <taxon>organismal metagenomes</taxon>
    </lineage>
</organism>
<sequence>MSQNNKFMPVDTLDLSMYSGRWYEVYQDTFDMSFQGEGTSCAVADYMMTTNNITVVNSQFNKYNRVEQISGYAYYEPGNSGGDLSVSLQGVPGGDKPYWVISLGPVVNKQYQYSIVSDPKRLSLFVLTRDVETFYKDYDKQVLDILADFGYTKYINKPLPMSQEGCDYTRFDKFVHETFKGVDCGTCGTAYQTCCIGFAVDGYPCDCHLQEDGTGKAGSNCGDCGTGYAACCIGYAADGYPCQCDVM</sequence>
<proteinExistence type="predicted"/>
<evidence type="ECO:0000259" key="1">
    <source>
        <dbReference type="Pfam" id="PF08212"/>
    </source>
</evidence>
<evidence type="ECO:0000313" key="2">
    <source>
        <dbReference type="EMBL" id="QHT38788.1"/>
    </source>
</evidence>
<dbReference type="InterPro" id="IPR000566">
    <property type="entry name" value="Lipocln_cytosolic_FA-bd_dom"/>
</dbReference>
<dbReference type="AlphaFoldDB" id="A0A6C0FAT7"/>
<dbReference type="PANTHER" id="PTHR37437:SF1">
    <property type="entry name" value="LIPOCALIN-RELATED PROTEIN"/>
    <property type="match status" value="1"/>
</dbReference>
<dbReference type="Gene3D" id="2.40.128.20">
    <property type="match status" value="1"/>
</dbReference>